<organism evidence="1 2">
    <name type="scientific">Deinococcus roseus</name>
    <dbReference type="NCBI Taxonomy" id="392414"/>
    <lineage>
        <taxon>Bacteria</taxon>
        <taxon>Thermotogati</taxon>
        <taxon>Deinococcota</taxon>
        <taxon>Deinococci</taxon>
        <taxon>Deinococcales</taxon>
        <taxon>Deinococcaceae</taxon>
        <taxon>Deinococcus</taxon>
    </lineage>
</organism>
<protein>
    <submittedName>
        <fullName evidence="1">Uncharacterized protein</fullName>
    </submittedName>
</protein>
<gene>
    <name evidence="1" type="ORF">GCM10008938_19910</name>
</gene>
<keyword evidence="2" id="KW-1185">Reference proteome</keyword>
<sequence>MMKALIAWVKNYFEQTRIQALEIRPVHVEKGKIQDCAYGIENAYGVYQKDAGGSFLKEYLHDYHAARKLAYAEALKYGVEVLDHVVEADLQRVRDRFKIGDHRPSSFLSDAS</sequence>
<proteinExistence type="predicted"/>
<reference evidence="2" key="1">
    <citation type="journal article" date="2019" name="Int. J. Syst. Evol. Microbiol.">
        <title>The Global Catalogue of Microorganisms (GCM) 10K type strain sequencing project: providing services to taxonomists for standard genome sequencing and annotation.</title>
        <authorList>
            <consortium name="The Broad Institute Genomics Platform"/>
            <consortium name="The Broad Institute Genome Sequencing Center for Infectious Disease"/>
            <person name="Wu L."/>
            <person name="Ma J."/>
        </authorList>
    </citation>
    <scope>NUCLEOTIDE SEQUENCE [LARGE SCALE GENOMIC DNA]</scope>
    <source>
        <strain evidence="2">JCM 14370</strain>
    </source>
</reference>
<evidence type="ECO:0000313" key="2">
    <source>
        <dbReference type="Proteomes" id="UP000632222"/>
    </source>
</evidence>
<name>A0ABQ2D070_9DEIO</name>
<dbReference type="EMBL" id="BMOD01000006">
    <property type="protein sequence ID" value="GGJ33681.1"/>
    <property type="molecule type" value="Genomic_DNA"/>
</dbReference>
<accession>A0ABQ2D070</accession>
<evidence type="ECO:0000313" key="1">
    <source>
        <dbReference type="EMBL" id="GGJ33681.1"/>
    </source>
</evidence>
<comment type="caution">
    <text evidence="1">The sequence shown here is derived from an EMBL/GenBank/DDBJ whole genome shotgun (WGS) entry which is preliminary data.</text>
</comment>
<dbReference type="Proteomes" id="UP000632222">
    <property type="component" value="Unassembled WGS sequence"/>
</dbReference>
<dbReference type="RefSeq" id="WP_189002545.1">
    <property type="nucleotide sequence ID" value="NZ_BMOD01000006.1"/>
</dbReference>